<keyword evidence="9" id="KW-0013">ADP-ribosylation</keyword>
<keyword evidence="14" id="KW-0010">Activator</keyword>
<evidence type="ECO:0000256" key="18">
    <source>
        <dbReference type="ARBA" id="ARBA00065799"/>
    </source>
</evidence>
<feature type="region of interest" description="Disordered" evidence="21">
    <location>
        <begin position="234"/>
        <end position="256"/>
    </location>
</feature>
<feature type="compositionally biased region" description="Polar residues" evidence="21">
    <location>
        <begin position="1442"/>
        <end position="1479"/>
    </location>
</feature>
<dbReference type="SUPFAM" id="SSF49417">
    <property type="entry name" value="p53-like transcription factors"/>
    <property type="match status" value="1"/>
</dbReference>
<accession>A0AAN9WBT9</accession>
<evidence type="ECO:0000256" key="17">
    <source>
        <dbReference type="ARBA" id="ARBA00055141"/>
    </source>
</evidence>
<dbReference type="GO" id="GO:0005667">
    <property type="term" value="C:transcription regulator complex"/>
    <property type="evidence" value="ECO:0007669"/>
    <property type="project" value="TreeGrafter"/>
</dbReference>
<keyword evidence="10" id="KW-0832">Ubl conjugation</keyword>
<evidence type="ECO:0000259" key="22">
    <source>
        <dbReference type="PROSITE" id="PS50254"/>
    </source>
</evidence>
<feature type="domain" description="RHD" evidence="22">
    <location>
        <begin position="222"/>
        <end position="394"/>
    </location>
</feature>
<dbReference type="GO" id="GO:0005737">
    <property type="term" value="C:cytoplasm"/>
    <property type="evidence" value="ECO:0007669"/>
    <property type="project" value="UniProtKB-SubCell"/>
</dbReference>
<dbReference type="GO" id="GO:0048468">
    <property type="term" value="P:cell development"/>
    <property type="evidence" value="ECO:0007669"/>
    <property type="project" value="UniProtKB-ARBA"/>
</dbReference>
<evidence type="ECO:0000256" key="12">
    <source>
        <dbReference type="ARBA" id="ARBA00023015"/>
    </source>
</evidence>
<dbReference type="InterPro" id="IPR013783">
    <property type="entry name" value="Ig-like_fold"/>
</dbReference>
<feature type="compositionally biased region" description="Gly residues" evidence="21">
    <location>
        <begin position="730"/>
        <end position="743"/>
    </location>
</feature>
<evidence type="ECO:0000256" key="11">
    <source>
        <dbReference type="ARBA" id="ARBA00022990"/>
    </source>
</evidence>
<feature type="compositionally biased region" description="Gly residues" evidence="21">
    <location>
        <begin position="180"/>
        <end position="190"/>
    </location>
</feature>
<dbReference type="GO" id="GO:1902531">
    <property type="term" value="P:regulation of intracellular signal transduction"/>
    <property type="evidence" value="ECO:0007669"/>
    <property type="project" value="UniProtKB-ARBA"/>
</dbReference>
<feature type="region of interest" description="Disordered" evidence="21">
    <location>
        <begin position="45"/>
        <end position="86"/>
    </location>
</feature>
<evidence type="ECO:0000313" key="23">
    <source>
        <dbReference type="EMBL" id="KAK7873587.1"/>
    </source>
</evidence>
<keyword evidence="16" id="KW-0539">Nucleus</keyword>
<keyword evidence="15" id="KW-0804">Transcription</keyword>
<protein>
    <recommendedName>
        <fullName evidence="19">Nuclear factor of activated T-cells 5</fullName>
    </recommendedName>
    <alternativeName>
        <fullName evidence="20">T-cell transcription factor NFAT5</fullName>
    </alternativeName>
</protein>
<keyword evidence="11" id="KW-0007">Acetylation</keyword>
<feature type="region of interest" description="Disordered" evidence="21">
    <location>
        <begin position="723"/>
        <end position="749"/>
    </location>
</feature>
<dbReference type="Pfam" id="PF16179">
    <property type="entry name" value="RHD_dimer"/>
    <property type="match status" value="1"/>
</dbReference>
<dbReference type="InterPro" id="IPR011539">
    <property type="entry name" value="RHD_DNA_bind_dom"/>
</dbReference>
<dbReference type="SMART" id="SM00429">
    <property type="entry name" value="IPT"/>
    <property type="match status" value="1"/>
</dbReference>
<evidence type="ECO:0000256" key="3">
    <source>
        <dbReference type="ARBA" id="ARBA00004496"/>
    </source>
</evidence>
<keyword evidence="12" id="KW-0805">Transcription regulation</keyword>
<dbReference type="GO" id="GO:0010467">
    <property type="term" value="P:gene expression"/>
    <property type="evidence" value="ECO:0007669"/>
    <property type="project" value="UniProtKB-ARBA"/>
</dbReference>
<evidence type="ECO:0000256" key="4">
    <source>
        <dbReference type="ARBA" id="ARBA00022454"/>
    </source>
</evidence>
<dbReference type="GO" id="GO:0000978">
    <property type="term" value="F:RNA polymerase II cis-regulatory region sequence-specific DNA binding"/>
    <property type="evidence" value="ECO:0007669"/>
    <property type="project" value="TreeGrafter"/>
</dbReference>
<evidence type="ECO:0000256" key="15">
    <source>
        <dbReference type="ARBA" id="ARBA00023163"/>
    </source>
</evidence>
<organism evidence="23 24">
    <name type="scientific">Gryllus longicercus</name>
    <dbReference type="NCBI Taxonomy" id="2509291"/>
    <lineage>
        <taxon>Eukaryota</taxon>
        <taxon>Metazoa</taxon>
        <taxon>Ecdysozoa</taxon>
        <taxon>Arthropoda</taxon>
        <taxon>Hexapoda</taxon>
        <taxon>Insecta</taxon>
        <taxon>Pterygota</taxon>
        <taxon>Neoptera</taxon>
        <taxon>Polyneoptera</taxon>
        <taxon>Orthoptera</taxon>
        <taxon>Ensifera</taxon>
        <taxon>Gryllidea</taxon>
        <taxon>Grylloidea</taxon>
        <taxon>Gryllidae</taxon>
        <taxon>Gryllinae</taxon>
        <taxon>Gryllus</taxon>
    </lineage>
</organism>
<evidence type="ECO:0000256" key="2">
    <source>
        <dbReference type="ARBA" id="ARBA00004286"/>
    </source>
</evidence>
<keyword evidence="4" id="KW-0158">Chromosome</keyword>
<evidence type="ECO:0000256" key="20">
    <source>
        <dbReference type="ARBA" id="ARBA00080722"/>
    </source>
</evidence>
<keyword evidence="24" id="KW-1185">Reference proteome</keyword>
<evidence type="ECO:0000256" key="10">
    <source>
        <dbReference type="ARBA" id="ARBA00022843"/>
    </source>
</evidence>
<dbReference type="GO" id="GO:0005694">
    <property type="term" value="C:chromosome"/>
    <property type="evidence" value="ECO:0007669"/>
    <property type="project" value="UniProtKB-SubCell"/>
</dbReference>
<dbReference type="GO" id="GO:0045944">
    <property type="term" value="P:positive regulation of transcription by RNA polymerase II"/>
    <property type="evidence" value="ECO:0007669"/>
    <property type="project" value="UniProtKB-ARBA"/>
</dbReference>
<keyword evidence="13" id="KW-0238">DNA-binding</keyword>
<evidence type="ECO:0000256" key="1">
    <source>
        <dbReference type="ARBA" id="ARBA00004123"/>
    </source>
</evidence>
<dbReference type="PANTHER" id="PTHR12533:SF7">
    <property type="entry name" value="NFAT NUCLEAR FACTOR, ISOFORM B"/>
    <property type="match status" value="1"/>
</dbReference>
<keyword evidence="5" id="KW-0963">Cytoplasm</keyword>
<comment type="subcellular location">
    <subcellularLocation>
        <location evidence="2">Chromosome</location>
    </subcellularLocation>
    <subcellularLocation>
        <location evidence="3">Cytoplasm</location>
    </subcellularLocation>
    <subcellularLocation>
        <location evidence="1">Nucleus</location>
    </subcellularLocation>
</comment>
<dbReference type="SUPFAM" id="SSF81296">
    <property type="entry name" value="E set domains"/>
    <property type="match status" value="1"/>
</dbReference>
<comment type="caution">
    <text evidence="23">The sequence shown here is derived from an EMBL/GenBank/DDBJ whole genome shotgun (WGS) entry which is preliminary data.</text>
</comment>
<dbReference type="InterPro" id="IPR014756">
    <property type="entry name" value="Ig_E-set"/>
</dbReference>
<dbReference type="PANTHER" id="PTHR12533">
    <property type="entry name" value="NFAT"/>
    <property type="match status" value="1"/>
</dbReference>
<feature type="region of interest" description="Disordered" evidence="21">
    <location>
        <begin position="1415"/>
        <end position="1479"/>
    </location>
</feature>
<keyword evidence="7" id="KW-0597">Phosphoprotein</keyword>
<evidence type="ECO:0000256" key="16">
    <source>
        <dbReference type="ARBA" id="ARBA00023242"/>
    </source>
</evidence>
<dbReference type="GO" id="GO:0005634">
    <property type="term" value="C:nucleus"/>
    <property type="evidence" value="ECO:0007669"/>
    <property type="project" value="UniProtKB-SubCell"/>
</dbReference>
<evidence type="ECO:0000256" key="21">
    <source>
        <dbReference type="SAM" id="MobiDB-lite"/>
    </source>
</evidence>
<dbReference type="Gene3D" id="2.60.40.340">
    <property type="entry name" value="Rel homology domain (RHD), DNA-binding domain"/>
    <property type="match status" value="1"/>
</dbReference>
<dbReference type="FunFam" id="2.60.40.10:FF:000174">
    <property type="entry name" value="Nuclear factor of activated T-cells 5, tonicity-responsive"/>
    <property type="match status" value="1"/>
</dbReference>
<dbReference type="Proteomes" id="UP001378592">
    <property type="component" value="Unassembled WGS sequence"/>
</dbReference>
<dbReference type="InterPro" id="IPR037059">
    <property type="entry name" value="RHD_DNA_bind_dom_sf"/>
</dbReference>
<feature type="compositionally biased region" description="Low complexity" evidence="21">
    <location>
        <begin position="1418"/>
        <end position="1433"/>
    </location>
</feature>
<comment type="function">
    <text evidence="17">Transcription factor involved, among others, in the transcriptional regulation of osmoprotective and inflammatory genes. Binds the DNA consensus sequence 5'-[ACT][AG]TGGAAA[CAT]A[TA][ATC][CA][ATG][GT][GAC][CG][CT]-3'. Mediates the transcriptional response to hypertonicity. Positively regulates the transcription of LCN2 and S100A4 genes; optimal transactivation of these genes requires the presence of DDX5/DDX17. Also involved in the DNA damage response by preventing formation of R-loops; R-loops are composed of a DNA:RNA hybrid and the associated non-template single-stranded DNA.</text>
</comment>
<gene>
    <name evidence="23" type="ORF">R5R35_009287</name>
</gene>
<dbReference type="InterPro" id="IPR008967">
    <property type="entry name" value="p53-like_TF_DNA-bd_sf"/>
</dbReference>
<keyword evidence="6" id="KW-1017">Isopeptide bond</keyword>
<evidence type="ECO:0000256" key="14">
    <source>
        <dbReference type="ARBA" id="ARBA00023159"/>
    </source>
</evidence>
<dbReference type="InterPro" id="IPR008366">
    <property type="entry name" value="NFAT"/>
</dbReference>
<evidence type="ECO:0000256" key="13">
    <source>
        <dbReference type="ARBA" id="ARBA00023125"/>
    </source>
</evidence>
<feature type="compositionally biased region" description="Polar residues" evidence="21">
    <location>
        <begin position="14"/>
        <end position="27"/>
    </location>
</feature>
<dbReference type="Pfam" id="PF00554">
    <property type="entry name" value="RHD_DNA_bind"/>
    <property type="match status" value="1"/>
</dbReference>
<dbReference type="Gene3D" id="2.60.40.10">
    <property type="entry name" value="Immunoglobulins"/>
    <property type="match status" value="1"/>
</dbReference>
<dbReference type="InterPro" id="IPR002909">
    <property type="entry name" value="IPT_dom"/>
</dbReference>
<feature type="compositionally biased region" description="Polar residues" evidence="21">
    <location>
        <begin position="138"/>
        <end position="149"/>
    </location>
</feature>
<evidence type="ECO:0000256" key="8">
    <source>
        <dbReference type="ARBA" id="ARBA00022763"/>
    </source>
</evidence>
<feature type="region of interest" description="Disordered" evidence="21">
    <location>
        <begin position="1"/>
        <end position="27"/>
    </location>
</feature>
<dbReference type="GO" id="GO:0006974">
    <property type="term" value="P:DNA damage response"/>
    <property type="evidence" value="ECO:0007669"/>
    <property type="project" value="UniProtKB-KW"/>
</dbReference>
<evidence type="ECO:0000256" key="9">
    <source>
        <dbReference type="ARBA" id="ARBA00022765"/>
    </source>
</evidence>
<name>A0AAN9WBT9_9ORTH</name>
<evidence type="ECO:0000256" key="7">
    <source>
        <dbReference type="ARBA" id="ARBA00022553"/>
    </source>
</evidence>
<dbReference type="InterPro" id="IPR032397">
    <property type="entry name" value="RHD_dimer"/>
</dbReference>
<keyword evidence="8" id="KW-0227">DNA damage</keyword>
<feature type="compositionally biased region" description="Low complexity" evidence="21">
    <location>
        <begin position="979"/>
        <end position="1012"/>
    </location>
</feature>
<feature type="region of interest" description="Disordered" evidence="21">
    <location>
        <begin position="138"/>
        <end position="222"/>
    </location>
</feature>
<evidence type="ECO:0000256" key="6">
    <source>
        <dbReference type="ARBA" id="ARBA00022499"/>
    </source>
</evidence>
<proteinExistence type="predicted"/>
<dbReference type="PROSITE" id="PS50254">
    <property type="entry name" value="REL_2"/>
    <property type="match status" value="1"/>
</dbReference>
<evidence type="ECO:0000313" key="24">
    <source>
        <dbReference type="Proteomes" id="UP001378592"/>
    </source>
</evidence>
<comment type="subunit">
    <text evidence="18">Homodimer when bound to DNA, completely encircles its DNA target. Interacts with CIDEC; this interaction is direct and retains NFAT5 in the cytoplasm. Does not bind with Fos and Jun transcription factors. Interacts with DDX5 and DDX17; this interaction leads to DDX5/DDX17 recruitment to LNC2 and S100A4 promoters and NFAT5-mediated DDX5/DDX17-enhanced transactivation.</text>
</comment>
<dbReference type="FunFam" id="2.60.40.340:FF:000002">
    <property type="entry name" value="Nuclear factor of activated T-cells 5, tonicity-responsive"/>
    <property type="match status" value="1"/>
</dbReference>
<feature type="region of interest" description="Disordered" evidence="21">
    <location>
        <begin position="979"/>
        <end position="1016"/>
    </location>
</feature>
<reference evidence="23 24" key="1">
    <citation type="submission" date="2024-03" db="EMBL/GenBank/DDBJ databases">
        <title>The genome assembly and annotation of the cricket Gryllus longicercus Weissman &amp; Gray.</title>
        <authorList>
            <person name="Szrajer S."/>
            <person name="Gray D."/>
            <person name="Ylla G."/>
        </authorList>
    </citation>
    <scope>NUCLEOTIDE SEQUENCE [LARGE SCALE GENOMIC DNA]</scope>
    <source>
        <strain evidence="23">DAG 2021-001</strain>
        <tissue evidence="23">Whole body minus gut</tissue>
    </source>
</reference>
<dbReference type="GO" id="GO:0048731">
    <property type="term" value="P:system development"/>
    <property type="evidence" value="ECO:0007669"/>
    <property type="project" value="UniProtKB-ARBA"/>
</dbReference>
<evidence type="ECO:0000256" key="5">
    <source>
        <dbReference type="ARBA" id="ARBA00022490"/>
    </source>
</evidence>
<evidence type="ECO:0000256" key="19">
    <source>
        <dbReference type="ARBA" id="ARBA00072227"/>
    </source>
</evidence>
<dbReference type="EMBL" id="JAZDUA010000011">
    <property type="protein sequence ID" value="KAK7873587.1"/>
    <property type="molecule type" value="Genomic_DNA"/>
</dbReference>
<dbReference type="GO" id="GO:0000981">
    <property type="term" value="F:DNA-binding transcription factor activity, RNA polymerase II-specific"/>
    <property type="evidence" value="ECO:0007669"/>
    <property type="project" value="TreeGrafter"/>
</dbReference>
<sequence>MLLKYSQSEKRSKINGNSRQQRSTGNMKLLAGSTTLNARLPRKTVKGFAAKRPSSHLRPLPVSGREEHRTPIDASDNSNDSGLGFDQHLDVTGTVHAVLRLSDREPIWDNGHSEAKRKKLDIKLESDDANDNFSFSHAMSKSHKATSQPGGLECLMPSRGSAGASGMQRPLGGANSNGSAGAGGGAGGVQRGSLGRLPPRPVSVSARRPPGPVSLSSPLMGQSRDGRVQLQIASQPEQQHRARYQTEGSRGAVKDRSGNGFPVVKLTGYNKPATLQVFIGTDMGRVAPHMFYQACKVSGKNSTPCVEKKIDGTIVIEVDFDPAKDMTITCDCVGILKERNVDVEHRFPDQSGTRNKKKSTRCRMVFRTTITHPDGSSEILQTSSQPIVCTQPPGVPEICKKSLSTASCTGGMELFILGKNFLKDTRVVFQQSDIEPPWEETVQPDKEFLQQTHLVCIVPAYQRCDILEPVTVRLLVTSSGKTSEPHSFTYMPAPNPVLQPAVGTSDIPQTCLNLVSSGVPHGCIDLNRVFNKPPLGPPSGLILPGTPTKPPPAMLPGLPNQFLPVDPPPARVKKDVHPIRLWTSMPLVGDPVKAEGLKARDNEQSKIHGLKMMPPPPPLLPIARGSSSNVLIIPDIEPDLKTEVLDESSQESVQLSPEELKGIDLRMKPTASVGPIATVSDLLSTQSPSLATFRRFVSNPSDAPLPTQSGQSVEKYLSHIENPVAPKAGDSGGGSGAGGGSNSSGGSASASATITATAIAVPSAAPTASPTDSAAQELAMNKMCNADTTINSQFNNPIMFGPSQATNSGLLAPSLPPTVSETQKISFGNDITLPTIYSSASSVVEKEQKPQLVEQATLQDTMASRLLAVGLNTVVPASQAKSKYQENPLPSLCSAQSLPSALLPTVTNATLPDFTASGPNSSEASSLSVPTLLGSIGSSSTIIENGTSLIFNNTQQQDHKSLLSSAEVSQKADEQLIDSNKISNHSSSSSPSSTVGVIGSSHNMLSSSGSSSDNPTLNISAQSGTIAGNLLAATQAESAIMSGTSDTRLDALVSSAIESRILEANCQNQAAEKLDVFSSTQSIIQAVTTDNAVLGAQTQVPLSDSLGTNQNTSSSPIHCQEMSLNSSLTVPSVNTFPLNTLSPSQTTAQITQENIILNNTLTSAFSTHLLNTDSNAKATDITLSPVRESNLTLEPVASAEASHIVLSNPACAPPIAMKSIIMSSANSSVENSLLNSGTIQSPQISGKNIVNSSTIGSSNISNVTHTSPVAMKTMILADKATVMTTAMDVKDILAPTTAKEEITLAAGTAHCTSPIAMKKIILESASVVDQALGVKSILNSQPSDNLLASTVPHVTLSSDKLDALVESTMSKHVLTSPVQTTTSGMSIDGTAVCSSTNSLPLTTQSLATILGSNMPSNLPNSTSLPGTSSTLLPESETRELHNSTGVSPIENSNVALTSPQTLQSGSPGILSSQSPSVSGTSLMTMFSSENESSTKSQTLESVPSVSTTCSSLLNHHLGMFGPQPNVTVHTLLSSNQSSTDAQTLSHTIPFTSTNSNTSGLMSTAPCTVSKLGKVSSTAVQEGQAQARLLNEAFMVLANGDNRKNQIDVIVTQDNKVNKEVVTSVNCKIAEGSSVQSCSSAVTKLDVQAVHMQQQQQKIMAQQQNLPDQEKQGEKTLIVTNASLSVPVTDISSVRQTAKDSVAAVAAPAPKKLEEGMVPQELTQMSESDLLSYINPSCFDQV</sequence>